<dbReference type="AlphaFoldDB" id="A0A485K3S5"/>
<dbReference type="GO" id="GO:0006357">
    <property type="term" value="P:regulation of transcription by RNA polymerase II"/>
    <property type="evidence" value="ECO:0007669"/>
    <property type="project" value="InterPro"/>
</dbReference>
<comment type="similarity">
    <text evidence="2 6">Belongs to the Mediator complex subunit 10 family.</text>
</comment>
<evidence type="ECO:0000256" key="5">
    <source>
        <dbReference type="ARBA" id="ARBA00023242"/>
    </source>
</evidence>
<evidence type="ECO:0000256" key="1">
    <source>
        <dbReference type="ARBA" id="ARBA00004123"/>
    </source>
</evidence>
<feature type="compositionally biased region" description="Polar residues" evidence="7">
    <location>
        <begin position="45"/>
        <end position="56"/>
    </location>
</feature>
<reference evidence="8" key="2">
    <citation type="submission" date="2019-06" db="EMBL/GenBank/DDBJ databases">
        <title>Genomics analysis of Aphanomyces spp. identifies a new class of oomycete effector associated with host adaptation.</title>
        <authorList>
            <person name="Gaulin E."/>
        </authorList>
    </citation>
    <scope>NUCLEOTIDE SEQUENCE</scope>
    <source>
        <strain evidence="8">CBS 578.67</strain>
    </source>
</reference>
<accession>A0A485K3S5</accession>
<name>A0A485K3S5_9STRA</name>
<evidence type="ECO:0000256" key="6">
    <source>
        <dbReference type="RuleBase" id="RU364146"/>
    </source>
</evidence>
<keyword evidence="5 6" id="KW-0539">Nucleus</keyword>
<feature type="region of interest" description="Disordered" evidence="7">
    <location>
        <begin position="1"/>
        <end position="90"/>
    </location>
</feature>
<feature type="compositionally biased region" description="Low complexity" evidence="7">
    <location>
        <begin position="1"/>
        <end position="34"/>
    </location>
</feature>
<protein>
    <recommendedName>
        <fullName evidence="6">Mediator of RNA polymerase II transcription subunit 10</fullName>
    </recommendedName>
    <alternativeName>
        <fullName evidence="6">Mediator complex subunit 10</fullName>
    </alternativeName>
</protein>
<dbReference type="Proteomes" id="UP000332933">
    <property type="component" value="Unassembled WGS sequence"/>
</dbReference>
<dbReference type="EMBL" id="CAADRA010000057">
    <property type="protein sequence ID" value="VFT78117.1"/>
    <property type="molecule type" value="Genomic_DNA"/>
</dbReference>
<proteinExistence type="inferred from homology"/>
<evidence type="ECO:0000256" key="4">
    <source>
        <dbReference type="ARBA" id="ARBA00023163"/>
    </source>
</evidence>
<evidence type="ECO:0000256" key="3">
    <source>
        <dbReference type="ARBA" id="ARBA00023015"/>
    </source>
</evidence>
<comment type="subcellular location">
    <subcellularLocation>
        <location evidence="1 6">Nucleus</location>
    </subcellularLocation>
</comment>
<evidence type="ECO:0000256" key="7">
    <source>
        <dbReference type="SAM" id="MobiDB-lite"/>
    </source>
</evidence>
<dbReference type="Pfam" id="PF09748">
    <property type="entry name" value="Med10"/>
    <property type="match status" value="1"/>
</dbReference>
<keyword evidence="6" id="KW-0010">Activator</keyword>
<organism evidence="9 10">
    <name type="scientific">Aphanomyces stellatus</name>
    <dbReference type="NCBI Taxonomy" id="120398"/>
    <lineage>
        <taxon>Eukaryota</taxon>
        <taxon>Sar</taxon>
        <taxon>Stramenopiles</taxon>
        <taxon>Oomycota</taxon>
        <taxon>Saprolegniomycetes</taxon>
        <taxon>Saprolegniales</taxon>
        <taxon>Verrucalvaceae</taxon>
        <taxon>Aphanomyces</taxon>
    </lineage>
</organism>
<keyword evidence="3 6" id="KW-0805">Transcription regulation</keyword>
<comment type="subunit">
    <text evidence="6">Component of the Mediator complex.</text>
</comment>
<evidence type="ECO:0000313" key="10">
    <source>
        <dbReference type="Proteomes" id="UP000332933"/>
    </source>
</evidence>
<evidence type="ECO:0000313" key="9">
    <source>
        <dbReference type="EMBL" id="VFT78117.1"/>
    </source>
</evidence>
<dbReference type="EMBL" id="VJMH01000057">
    <property type="protein sequence ID" value="KAF0719631.1"/>
    <property type="molecule type" value="Genomic_DNA"/>
</dbReference>
<sequence>MSNSPSSPSSIGNTSADASSSSMSVPLPSPSMESAGPGSMVLSPYQGTQGYTSATPAFTPLASPLTHPSPGPSQLYGSANVGGGSSKHVSPEDELSVKLSSIMKALDTCLHVVRHFNGDQQQHMQKAVHTYVQRLAELNLYLQHMSINHTIPHSLMAWLDQLPMDNPEKWTYQQLQQCATEAAQVRGKIQALQLLRHELRTGLGLVDP</sequence>
<evidence type="ECO:0000256" key="2">
    <source>
        <dbReference type="ARBA" id="ARBA00005389"/>
    </source>
</evidence>
<keyword evidence="10" id="KW-1185">Reference proteome</keyword>
<dbReference type="GO" id="GO:0003712">
    <property type="term" value="F:transcription coregulator activity"/>
    <property type="evidence" value="ECO:0007669"/>
    <property type="project" value="InterPro"/>
</dbReference>
<dbReference type="InterPro" id="IPR019145">
    <property type="entry name" value="Mediator_Med10"/>
</dbReference>
<dbReference type="GO" id="GO:0016592">
    <property type="term" value="C:mediator complex"/>
    <property type="evidence" value="ECO:0007669"/>
    <property type="project" value="InterPro"/>
</dbReference>
<evidence type="ECO:0000313" key="8">
    <source>
        <dbReference type="EMBL" id="KAF0719631.1"/>
    </source>
</evidence>
<dbReference type="OrthoDB" id="72177at2759"/>
<comment type="function">
    <text evidence="6">Component of the Mediator complex, a coactivator involved in the regulated transcription of nearly all RNA polymerase II-dependent genes. Mediator functions as a bridge to convey information from gene-specific regulatory proteins to the basal RNA polymerase II transcription machinery. Mediator is recruited to promoters by direct interactions with regulatory proteins and serves as a scaffold for the assembly of a functional preinitiation complex with RNA polymerase II and the general transcription factors.</text>
</comment>
<reference evidence="9 10" key="1">
    <citation type="submission" date="2019-03" db="EMBL/GenBank/DDBJ databases">
        <authorList>
            <person name="Gaulin E."/>
            <person name="Dumas B."/>
        </authorList>
    </citation>
    <scope>NUCLEOTIDE SEQUENCE [LARGE SCALE GENOMIC DNA]</scope>
    <source>
        <strain evidence="9">CBS 568.67</strain>
    </source>
</reference>
<keyword evidence="4 6" id="KW-0804">Transcription</keyword>
<gene>
    <name evidence="9" type="primary">Aste57867_893</name>
    <name evidence="6" type="synonym">MED10</name>
    <name evidence="8" type="ORF">As57867_000892</name>
    <name evidence="9" type="ORF">ASTE57867_893</name>
</gene>